<name>A0ABT1E920_9FIRM</name>
<keyword evidence="1" id="KW-1133">Transmembrane helix</keyword>
<accession>A0ABT1E920</accession>
<evidence type="ECO:0000256" key="1">
    <source>
        <dbReference type="SAM" id="Phobius"/>
    </source>
</evidence>
<sequence>MSTKKLNIKVIVMSYIFFLLGWTIRVTCISLSGLNEYAAWAMGFLIHFVWWFLFALFMVRRYSGELLVSLKDMIKTKPNMKVLLPLLLFAVAYNAAVFFNQGTGFHLEMKLYDLIITILTVGIFEEAVFRGWFLNAIARFTTERKANLISSVMFVFIHYPSWIFHGYDTVTIITTSILMYGLSLTFGWIFRKNRSIWPGAIFHSFWDMLSFIM</sequence>
<feature type="transmembrane region" description="Helical" evidence="1">
    <location>
        <begin position="170"/>
        <end position="190"/>
    </location>
</feature>
<keyword evidence="1" id="KW-0812">Transmembrane</keyword>
<feature type="transmembrane region" description="Helical" evidence="1">
    <location>
        <begin position="38"/>
        <end position="59"/>
    </location>
</feature>
<feature type="domain" description="CAAX prenyl protease 2/Lysostaphin resistance protein A-like" evidence="2">
    <location>
        <begin position="111"/>
        <end position="208"/>
    </location>
</feature>
<dbReference type="RefSeq" id="WP_262066113.1">
    <property type="nucleotide sequence ID" value="NZ_JAMXOD010000009.1"/>
</dbReference>
<dbReference type="Proteomes" id="UP001523566">
    <property type="component" value="Unassembled WGS sequence"/>
</dbReference>
<feature type="transmembrane region" description="Helical" evidence="1">
    <location>
        <begin position="111"/>
        <end position="134"/>
    </location>
</feature>
<comment type="caution">
    <text evidence="3">The sequence shown here is derived from an EMBL/GenBank/DDBJ whole genome shotgun (WGS) entry which is preliminary data.</text>
</comment>
<keyword evidence="4" id="KW-1185">Reference proteome</keyword>
<keyword evidence="1" id="KW-0472">Membrane</keyword>
<dbReference type="GO" id="GO:0008237">
    <property type="term" value="F:metallopeptidase activity"/>
    <property type="evidence" value="ECO:0007669"/>
    <property type="project" value="UniProtKB-KW"/>
</dbReference>
<keyword evidence="3" id="KW-0378">Hydrolase</keyword>
<gene>
    <name evidence="3" type="ORF">NK125_07900</name>
</gene>
<proteinExistence type="predicted"/>
<dbReference type="EMBL" id="JAMZFW010000009">
    <property type="protein sequence ID" value="MCP1102330.1"/>
    <property type="molecule type" value="Genomic_DNA"/>
</dbReference>
<reference evidence="3 4" key="1">
    <citation type="journal article" date="2022" name="Genome Biol. Evol.">
        <title>Host diet, physiology and behaviors set the stage for Lachnospiraceae cladogenesis.</title>
        <authorList>
            <person name="Vera-Ponce De Leon A."/>
            <person name="Schneider M."/>
            <person name="Jahnes B.C."/>
            <person name="Sadowski V."/>
            <person name="Camuy-Velez L.A."/>
            <person name="Duan J."/>
            <person name="Sabree Z.L."/>
        </authorList>
    </citation>
    <scope>NUCLEOTIDE SEQUENCE [LARGE SCALE GENOMIC DNA]</scope>
    <source>
        <strain evidence="3 4">PAL113</strain>
    </source>
</reference>
<feature type="transmembrane region" description="Helical" evidence="1">
    <location>
        <begin position="80"/>
        <end position="99"/>
    </location>
</feature>
<organism evidence="3 4">
    <name type="scientific">Aequitasia blattaphilus</name>
    <dbReference type="NCBI Taxonomy" id="2949332"/>
    <lineage>
        <taxon>Bacteria</taxon>
        <taxon>Bacillati</taxon>
        <taxon>Bacillota</taxon>
        <taxon>Clostridia</taxon>
        <taxon>Lachnospirales</taxon>
        <taxon>Lachnospiraceae</taxon>
        <taxon>Aequitasia</taxon>
    </lineage>
</organism>
<dbReference type="Pfam" id="PF02517">
    <property type="entry name" value="Rce1-like"/>
    <property type="match status" value="1"/>
</dbReference>
<protein>
    <submittedName>
        <fullName evidence="3">CPBP family intramembrane metalloprotease</fullName>
    </submittedName>
</protein>
<evidence type="ECO:0000259" key="2">
    <source>
        <dbReference type="Pfam" id="PF02517"/>
    </source>
</evidence>
<keyword evidence="3" id="KW-0645">Protease</keyword>
<feature type="transmembrane region" description="Helical" evidence="1">
    <location>
        <begin position="12"/>
        <end position="32"/>
    </location>
</feature>
<evidence type="ECO:0000313" key="4">
    <source>
        <dbReference type="Proteomes" id="UP001523566"/>
    </source>
</evidence>
<keyword evidence="3" id="KW-0482">Metalloprotease</keyword>
<feature type="transmembrane region" description="Helical" evidence="1">
    <location>
        <begin position="146"/>
        <end position="164"/>
    </location>
</feature>
<dbReference type="InterPro" id="IPR003675">
    <property type="entry name" value="Rce1/LyrA-like_dom"/>
</dbReference>
<evidence type="ECO:0000313" key="3">
    <source>
        <dbReference type="EMBL" id="MCP1102330.1"/>
    </source>
</evidence>